<name>A0A139H7D2_9PEZI</name>
<comment type="caution">
    <text evidence="3">The sequence shown here is derived from an EMBL/GenBank/DDBJ whole genome shotgun (WGS) entry which is preliminary data.</text>
</comment>
<dbReference type="Proteomes" id="UP000070133">
    <property type="component" value="Unassembled WGS sequence"/>
</dbReference>
<evidence type="ECO:0000256" key="2">
    <source>
        <dbReference type="SAM" id="MobiDB-lite"/>
    </source>
</evidence>
<keyword evidence="1" id="KW-0175">Coiled coil</keyword>
<reference evidence="3 4" key="1">
    <citation type="submission" date="2015-07" db="EMBL/GenBank/DDBJ databases">
        <title>Comparative genomics of the Sigatoka disease complex on banana suggests a link between parallel evolutionary changes in Pseudocercospora fijiensis and Pseudocercospora eumusae and increased virulence on the banana host.</title>
        <authorList>
            <person name="Chang T.-C."/>
            <person name="Salvucci A."/>
            <person name="Crous P.W."/>
            <person name="Stergiopoulos I."/>
        </authorList>
    </citation>
    <scope>NUCLEOTIDE SEQUENCE [LARGE SCALE GENOMIC DNA]</scope>
    <source>
        <strain evidence="3 4">CBS 114824</strain>
    </source>
</reference>
<feature type="compositionally biased region" description="Basic and acidic residues" evidence="2">
    <location>
        <begin position="121"/>
        <end position="141"/>
    </location>
</feature>
<feature type="coiled-coil region" evidence="1">
    <location>
        <begin position="164"/>
        <end position="198"/>
    </location>
</feature>
<organism evidence="3 4">
    <name type="scientific">Pseudocercospora eumusae</name>
    <dbReference type="NCBI Taxonomy" id="321146"/>
    <lineage>
        <taxon>Eukaryota</taxon>
        <taxon>Fungi</taxon>
        <taxon>Dikarya</taxon>
        <taxon>Ascomycota</taxon>
        <taxon>Pezizomycotina</taxon>
        <taxon>Dothideomycetes</taxon>
        <taxon>Dothideomycetidae</taxon>
        <taxon>Mycosphaerellales</taxon>
        <taxon>Mycosphaerellaceae</taxon>
        <taxon>Pseudocercospora</taxon>
    </lineage>
</organism>
<protein>
    <submittedName>
        <fullName evidence="3">Uncharacterized protein</fullName>
    </submittedName>
</protein>
<evidence type="ECO:0000256" key="1">
    <source>
        <dbReference type="SAM" id="Coils"/>
    </source>
</evidence>
<keyword evidence="4" id="KW-1185">Reference proteome</keyword>
<dbReference type="OrthoDB" id="10596010at2759"/>
<feature type="compositionally biased region" description="Polar residues" evidence="2">
    <location>
        <begin position="70"/>
        <end position="80"/>
    </location>
</feature>
<accession>A0A139H7D2</accession>
<evidence type="ECO:0000313" key="4">
    <source>
        <dbReference type="Proteomes" id="UP000070133"/>
    </source>
</evidence>
<feature type="region of interest" description="Disordered" evidence="2">
    <location>
        <begin position="64"/>
        <end position="146"/>
    </location>
</feature>
<feature type="region of interest" description="Disordered" evidence="2">
    <location>
        <begin position="1"/>
        <end position="29"/>
    </location>
</feature>
<dbReference type="EMBL" id="LFZN01000116">
    <property type="protein sequence ID" value="KXS98331.1"/>
    <property type="molecule type" value="Genomic_DNA"/>
</dbReference>
<gene>
    <name evidence="3" type="ORF">AC578_6858</name>
</gene>
<evidence type="ECO:0000313" key="3">
    <source>
        <dbReference type="EMBL" id="KXS98331.1"/>
    </source>
</evidence>
<feature type="compositionally biased region" description="Polar residues" evidence="2">
    <location>
        <begin position="104"/>
        <end position="119"/>
    </location>
</feature>
<sequence>MNSDLAADISSHKTAQEDTMGGSARATPLEGNSQAKCIAAKTSGAVEEDFEKVEVENIRGDGVLPKASDVESTAANSTEAITDDRIQNLTNAGEQEGGSASGDGAQSTSAIAEITSTAEGDTEKMAAEADKAEPAEAKENVMSDEEAKEIARKAAYRRWIQDQIDLTEADVKQQRKEIEELEEARAMMEKNFREEIAAIEVKQKKLLEKLSKGFEKFEEANE</sequence>
<proteinExistence type="predicted"/>
<dbReference type="AlphaFoldDB" id="A0A139H7D2"/>